<dbReference type="SMART" id="SM00304">
    <property type="entry name" value="HAMP"/>
    <property type="match status" value="1"/>
</dbReference>
<dbReference type="SMART" id="SM00283">
    <property type="entry name" value="MA"/>
    <property type="match status" value="1"/>
</dbReference>
<dbReference type="CDD" id="cd00130">
    <property type="entry name" value="PAS"/>
    <property type="match status" value="1"/>
</dbReference>
<dbReference type="PANTHER" id="PTHR43531">
    <property type="entry name" value="PROTEIN ICFG"/>
    <property type="match status" value="1"/>
</dbReference>
<evidence type="ECO:0000259" key="5">
    <source>
        <dbReference type="PROSITE" id="PS50112"/>
    </source>
</evidence>
<feature type="domain" description="Methyl-accepting transducer" evidence="4">
    <location>
        <begin position="276"/>
        <end position="505"/>
    </location>
</feature>
<protein>
    <submittedName>
        <fullName evidence="7">Methyl-accepting chemotaxis protein</fullName>
    </submittedName>
</protein>
<accession>A0ABY9RLT9</accession>
<dbReference type="CDD" id="cd11386">
    <property type="entry name" value="MCP_signal"/>
    <property type="match status" value="1"/>
</dbReference>
<dbReference type="Proteomes" id="UP001181355">
    <property type="component" value="Chromosome"/>
</dbReference>
<dbReference type="InterPro" id="IPR035965">
    <property type="entry name" value="PAS-like_dom_sf"/>
</dbReference>
<name>A0ABY9RLT9_9BURK</name>
<dbReference type="EMBL" id="CP133720">
    <property type="protein sequence ID" value="WMW81784.1"/>
    <property type="molecule type" value="Genomic_DNA"/>
</dbReference>
<dbReference type="InterPro" id="IPR013655">
    <property type="entry name" value="PAS_fold_3"/>
</dbReference>
<keyword evidence="3" id="KW-0812">Transmembrane</keyword>
<organism evidence="7 8">
    <name type="scientific">Undibacterium cyanobacteriorum</name>
    <dbReference type="NCBI Taxonomy" id="3073561"/>
    <lineage>
        <taxon>Bacteria</taxon>
        <taxon>Pseudomonadati</taxon>
        <taxon>Pseudomonadota</taxon>
        <taxon>Betaproteobacteria</taxon>
        <taxon>Burkholderiales</taxon>
        <taxon>Oxalobacteraceae</taxon>
        <taxon>Undibacterium</taxon>
    </lineage>
</organism>
<evidence type="ECO:0000259" key="6">
    <source>
        <dbReference type="PROSITE" id="PS50885"/>
    </source>
</evidence>
<evidence type="ECO:0000256" key="2">
    <source>
        <dbReference type="PROSITE-ProRule" id="PRU00284"/>
    </source>
</evidence>
<keyword evidence="3" id="KW-0472">Membrane</keyword>
<evidence type="ECO:0000259" key="4">
    <source>
        <dbReference type="PROSITE" id="PS50111"/>
    </source>
</evidence>
<evidence type="ECO:0000256" key="1">
    <source>
        <dbReference type="ARBA" id="ARBA00029447"/>
    </source>
</evidence>
<dbReference type="NCBIfam" id="TIGR00229">
    <property type="entry name" value="sensory_box"/>
    <property type="match status" value="1"/>
</dbReference>
<dbReference type="InterPro" id="IPR004089">
    <property type="entry name" value="MCPsignal_dom"/>
</dbReference>
<feature type="domain" description="HAMP" evidence="6">
    <location>
        <begin position="219"/>
        <end position="271"/>
    </location>
</feature>
<dbReference type="PROSITE" id="PS50885">
    <property type="entry name" value="HAMP"/>
    <property type="match status" value="1"/>
</dbReference>
<evidence type="ECO:0000256" key="3">
    <source>
        <dbReference type="SAM" id="Phobius"/>
    </source>
</evidence>
<dbReference type="InterPro" id="IPR000014">
    <property type="entry name" value="PAS"/>
</dbReference>
<feature type="transmembrane region" description="Helical" evidence="3">
    <location>
        <begin position="165"/>
        <end position="185"/>
    </location>
</feature>
<dbReference type="InterPro" id="IPR051310">
    <property type="entry name" value="MCP_chemotaxis"/>
</dbReference>
<sequence length="557" mass="59631">MRLNTPITATEVMVDEHQSIVSTTDLQGNITYANPYFVEISGFDIGELIGAPQNILRHPDMPKEAFADMWTTIKSGTPWSGLVKNRTKEGHFYWVQANVTPVIENGKAVGYISVRTRPSRDQINATEKIYSEIRNGNPRRLLVDHGRIVVPTVASKLQQSLNLSLKAKILGSITITMLSLLYFIVDRFFDTSKLIGTTLAASIAGLGILSLIVLWSNLSRTLRSLHRATVQVQAMAGGDLTADIVVNGNDEVAVLARSIRQLKINLGSVVGDIRSNFMSITMATDEIANGNMELSSRTESQASSLEETASSMEELASTVDQNAQNAREANDVAAQASEQAVTGGKVVGQVVATMHEISDSSNKIVDIISIIDGIAFQTNILALNAAVEAARAGEQGRGFAVVASEVRALAQRSAAAAKEIAGLIKSSVVQVDQGAAYANQANQAMMEIVESVHRVATIMGEISFASNEQSEGIAQVNDAITLMDNVTQQNSAMVEEAAAAAGSLSEQATHVEKALALFKLSNSYQTPIKATSRTMTSQPLSARSKQLGSRRATALLN</sequence>
<dbReference type="CDD" id="cd06225">
    <property type="entry name" value="HAMP"/>
    <property type="match status" value="1"/>
</dbReference>
<keyword evidence="8" id="KW-1185">Reference proteome</keyword>
<dbReference type="Gene3D" id="1.10.287.950">
    <property type="entry name" value="Methyl-accepting chemotaxis protein"/>
    <property type="match status" value="1"/>
</dbReference>
<dbReference type="Pfam" id="PF00672">
    <property type="entry name" value="HAMP"/>
    <property type="match status" value="1"/>
</dbReference>
<comment type="similarity">
    <text evidence="1">Belongs to the methyl-accepting chemotaxis (MCP) protein family.</text>
</comment>
<evidence type="ECO:0000313" key="7">
    <source>
        <dbReference type="EMBL" id="WMW81784.1"/>
    </source>
</evidence>
<proteinExistence type="inferred from homology"/>
<dbReference type="PANTHER" id="PTHR43531:SF7">
    <property type="entry name" value="AEROTAXIS RECEPTOR"/>
    <property type="match status" value="1"/>
</dbReference>
<dbReference type="PROSITE" id="PS50112">
    <property type="entry name" value="PAS"/>
    <property type="match status" value="1"/>
</dbReference>
<evidence type="ECO:0000313" key="8">
    <source>
        <dbReference type="Proteomes" id="UP001181355"/>
    </source>
</evidence>
<dbReference type="SUPFAM" id="SSF55785">
    <property type="entry name" value="PYP-like sensor domain (PAS domain)"/>
    <property type="match status" value="1"/>
</dbReference>
<dbReference type="Pfam" id="PF00015">
    <property type="entry name" value="MCPsignal"/>
    <property type="match status" value="1"/>
</dbReference>
<dbReference type="InterPro" id="IPR003660">
    <property type="entry name" value="HAMP_dom"/>
</dbReference>
<keyword evidence="3" id="KW-1133">Transmembrane helix</keyword>
<dbReference type="Pfam" id="PF08447">
    <property type="entry name" value="PAS_3"/>
    <property type="match status" value="1"/>
</dbReference>
<gene>
    <name evidence="7" type="ORF">RF679_05750</name>
</gene>
<keyword evidence="2" id="KW-0807">Transducer</keyword>
<feature type="domain" description="PAS" evidence="5">
    <location>
        <begin position="13"/>
        <end position="50"/>
    </location>
</feature>
<feature type="transmembrane region" description="Helical" evidence="3">
    <location>
        <begin position="197"/>
        <end position="218"/>
    </location>
</feature>
<dbReference type="PROSITE" id="PS50111">
    <property type="entry name" value="CHEMOTAXIS_TRANSDUC_2"/>
    <property type="match status" value="1"/>
</dbReference>
<dbReference type="RefSeq" id="WP_309483262.1">
    <property type="nucleotide sequence ID" value="NZ_CP133720.1"/>
</dbReference>
<reference evidence="7" key="1">
    <citation type="submission" date="2023-09" db="EMBL/GenBank/DDBJ databases">
        <title>Undibacterium sp. 20NA77.5 isolated from freshwater.</title>
        <authorList>
            <person name="Le V."/>
            <person name="Ko S.-R."/>
            <person name="Ahn C.-Y."/>
            <person name="Oh H.-M."/>
        </authorList>
    </citation>
    <scope>NUCLEOTIDE SEQUENCE</scope>
    <source>
        <strain evidence="7">20NA77.5</strain>
    </source>
</reference>
<dbReference type="Gene3D" id="3.30.450.20">
    <property type="entry name" value="PAS domain"/>
    <property type="match status" value="1"/>
</dbReference>
<dbReference type="SUPFAM" id="SSF58104">
    <property type="entry name" value="Methyl-accepting chemotaxis protein (MCP) signaling domain"/>
    <property type="match status" value="1"/>
</dbReference>